<reference evidence="1" key="1">
    <citation type="journal article" date="2015" name="Nature">
        <title>Complex archaea that bridge the gap between prokaryotes and eukaryotes.</title>
        <authorList>
            <person name="Spang A."/>
            <person name="Saw J.H."/>
            <person name="Jorgensen S.L."/>
            <person name="Zaremba-Niedzwiedzka K."/>
            <person name="Martijn J."/>
            <person name="Lind A.E."/>
            <person name="van Eijk R."/>
            <person name="Schleper C."/>
            <person name="Guy L."/>
            <person name="Ettema T.J."/>
        </authorList>
    </citation>
    <scope>NUCLEOTIDE SEQUENCE</scope>
</reference>
<organism evidence="1">
    <name type="scientific">marine sediment metagenome</name>
    <dbReference type="NCBI Taxonomy" id="412755"/>
    <lineage>
        <taxon>unclassified sequences</taxon>
        <taxon>metagenomes</taxon>
        <taxon>ecological metagenomes</taxon>
    </lineage>
</organism>
<accession>A0A0F9K7N9</accession>
<gene>
    <name evidence="1" type="ORF">LCGC14_1438190</name>
</gene>
<name>A0A0F9K7N9_9ZZZZ</name>
<evidence type="ECO:0000313" key="1">
    <source>
        <dbReference type="EMBL" id="KKM70691.1"/>
    </source>
</evidence>
<comment type="caution">
    <text evidence="1">The sequence shown here is derived from an EMBL/GenBank/DDBJ whole genome shotgun (WGS) entry which is preliminary data.</text>
</comment>
<proteinExistence type="predicted"/>
<sequence>MAKKKTEVVLDRCTVCGFMGRYTVAELKGETLLAGDKFVTVDADSPVPEEESPLPAGW</sequence>
<dbReference type="AlphaFoldDB" id="A0A0F9K7N9"/>
<protein>
    <submittedName>
        <fullName evidence="1">Uncharacterized protein</fullName>
    </submittedName>
</protein>
<dbReference type="EMBL" id="LAZR01009769">
    <property type="protein sequence ID" value="KKM70691.1"/>
    <property type="molecule type" value="Genomic_DNA"/>
</dbReference>